<dbReference type="NCBIfam" id="NF037995">
    <property type="entry name" value="TRAP_S1"/>
    <property type="match status" value="1"/>
</dbReference>
<evidence type="ECO:0000256" key="2">
    <source>
        <dbReference type="ARBA" id="ARBA00022448"/>
    </source>
</evidence>
<keyword evidence="6" id="KW-1185">Reference proteome</keyword>
<comment type="caution">
    <text evidence="5">The sequence shown here is derived from an EMBL/GenBank/DDBJ whole genome shotgun (WGS) entry which is preliminary data.</text>
</comment>
<dbReference type="PANTHER" id="PTHR33376">
    <property type="match status" value="1"/>
</dbReference>
<dbReference type="GO" id="GO:0055085">
    <property type="term" value="P:transmembrane transport"/>
    <property type="evidence" value="ECO:0007669"/>
    <property type="project" value="InterPro"/>
</dbReference>
<dbReference type="Gene3D" id="3.40.190.170">
    <property type="entry name" value="Bacterial extracellular solute-binding protein, family 7"/>
    <property type="match status" value="1"/>
</dbReference>
<dbReference type="eggNOG" id="COG1638">
    <property type="taxonomic scope" value="Bacteria"/>
</dbReference>
<dbReference type="EMBL" id="JRJU01000002">
    <property type="protein sequence ID" value="KHF41600.1"/>
    <property type="molecule type" value="Genomic_DNA"/>
</dbReference>
<dbReference type="OrthoDB" id="9776801at2"/>
<keyword evidence="2" id="KW-0813">Transport</keyword>
<evidence type="ECO:0008006" key="7">
    <source>
        <dbReference type="Google" id="ProtNLM"/>
    </source>
</evidence>
<dbReference type="Proteomes" id="UP000030832">
    <property type="component" value="Unassembled WGS sequence"/>
</dbReference>
<comment type="similarity">
    <text evidence="1">Belongs to the bacterial solute-binding protein 7 family.</text>
</comment>
<keyword evidence="3 4" id="KW-0732">Signal</keyword>
<accession>A0A0B0IJV1</accession>
<dbReference type="CDD" id="cd13603">
    <property type="entry name" value="PBP2_TRAP_Siap_TeaA_like"/>
    <property type="match status" value="1"/>
</dbReference>
<dbReference type="InterPro" id="IPR018389">
    <property type="entry name" value="DctP_fam"/>
</dbReference>
<name>A0A0B0IJV1_9BACI</name>
<dbReference type="InterPro" id="IPR038404">
    <property type="entry name" value="TRAP_DctP_sf"/>
</dbReference>
<organism evidence="5 6">
    <name type="scientific">Halalkalibacter okhensis</name>
    <dbReference type="NCBI Taxonomy" id="333138"/>
    <lineage>
        <taxon>Bacteria</taxon>
        <taxon>Bacillati</taxon>
        <taxon>Bacillota</taxon>
        <taxon>Bacilli</taxon>
        <taxon>Bacillales</taxon>
        <taxon>Bacillaceae</taxon>
        <taxon>Halalkalibacter</taxon>
    </lineage>
</organism>
<gene>
    <name evidence="5" type="ORF">LQ50_02525</name>
</gene>
<dbReference type="PANTHER" id="PTHR33376:SF7">
    <property type="entry name" value="C4-DICARBOXYLATE-BINDING PROTEIN DCTB"/>
    <property type="match status" value="1"/>
</dbReference>
<dbReference type="STRING" id="333138.LQ50_02525"/>
<evidence type="ECO:0000313" key="5">
    <source>
        <dbReference type="EMBL" id="KHF41600.1"/>
    </source>
</evidence>
<dbReference type="RefSeq" id="WP_034625693.1">
    <property type="nucleotide sequence ID" value="NZ_JRJU01000002.1"/>
</dbReference>
<proteinExistence type="inferred from homology"/>
<evidence type="ECO:0000256" key="1">
    <source>
        <dbReference type="ARBA" id="ARBA00009023"/>
    </source>
</evidence>
<sequence>MKISKRVFLFGVLMCVFALLAACGSSDTGTSDANGEEVFEWSLASIYTDPSTSTEFNAFGVSQQTFADLVEEKSEGRIKINNYYNSVLGANPEMFQNLRIGDLVAYYGEPMANVDERLGVLKLPYLFRDFEDVEKVLSNPDGELFHLYSEWLADHDVKLLAVAPGAFRGITNAKHPVVGIDDVSDLVLRIYEDPVVNSFWGSISNAQPLAFSEVYTALETGTIDGLEFLASSVVQRQFYEVTDHYTDIDWQWASGGTLMIGKEYWDALPDDLQEIVEEAAWEAMAHQGELEKEFTQIALGELEEKGVQVYQLTDEERSEWIDYARSLDEEFRDYVGADVFDQVMEIIESID</sequence>
<protein>
    <recommendedName>
        <fullName evidence="7">C4-dicarboxylate ABC transporter</fullName>
    </recommendedName>
</protein>
<evidence type="ECO:0000313" key="6">
    <source>
        <dbReference type="Proteomes" id="UP000030832"/>
    </source>
</evidence>
<feature type="signal peptide" evidence="4">
    <location>
        <begin position="1"/>
        <end position="21"/>
    </location>
</feature>
<reference evidence="5 6" key="1">
    <citation type="submission" date="2014-09" db="EMBL/GenBank/DDBJ databases">
        <title>Genome sequencing and annotation of Bacillus Okhensis strain Kh10-101T.</title>
        <authorList>
            <person name="Prakash J.S."/>
        </authorList>
    </citation>
    <scope>NUCLEOTIDE SEQUENCE [LARGE SCALE GENOMIC DNA]</scope>
    <source>
        <strain evidence="6">Kh10-101T</strain>
    </source>
</reference>
<evidence type="ECO:0000256" key="3">
    <source>
        <dbReference type="ARBA" id="ARBA00022729"/>
    </source>
</evidence>
<dbReference type="AlphaFoldDB" id="A0A0B0IJV1"/>
<feature type="chain" id="PRO_5038419137" description="C4-dicarboxylate ABC transporter" evidence="4">
    <location>
        <begin position="22"/>
        <end position="351"/>
    </location>
</feature>
<evidence type="ECO:0000256" key="4">
    <source>
        <dbReference type="SAM" id="SignalP"/>
    </source>
</evidence>
<dbReference type="PROSITE" id="PS51257">
    <property type="entry name" value="PROKAR_LIPOPROTEIN"/>
    <property type="match status" value="1"/>
</dbReference>
<dbReference type="Pfam" id="PF03480">
    <property type="entry name" value="DctP"/>
    <property type="match status" value="1"/>
</dbReference>